<dbReference type="InterPro" id="IPR010982">
    <property type="entry name" value="Lambda_DNA-bd_dom_sf"/>
</dbReference>
<dbReference type="CDD" id="cd00093">
    <property type="entry name" value="HTH_XRE"/>
    <property type="match status" value="1"/>
</dbReference>
<keyword evidence="7" id="KW-1185">Reference proteome</keyword>
<dbReference type="OrthoDB" id="9793277at2"/>
<dbReference type="Gene3D" id="1.10.260.40">
    <property type="entry name" value="lambda repressor-like DNA-binding domains"/>
    <property type="match status" value="1"/>
</dbReference>
<feature type="domain" description="HTH cro/C1-type" evidence="5">
    <location>
        <begin position="15"/>
        <end position="69"/>
    </location>
</feature>
<dbReference type="GO" id="GO:0012505">
    <property type="term" value="C:endomembrane system"/>
    <property type="evidence" value="ECO:0007669"/>
    <property type="project" value="UniProtKB-SubCell"/>
</dbReference>
<dbReference type="Pfam" id="PF01381">
    <property type="entry name" value="HTH_3"/>
    <property type="match status" value="1"/>
</dbReference>
<dbReference type="InterPro" id="IPR001387">
    <property type="entry name" value="Cro/C1-type_HTH"/>
</dbReference>
<dbReference type="RefSeq" id="WP_116048769.1">
    <property type="nucleotide sequence ID" value="NZ_QUBQ01000005.1"/>
</dbReference>
<keyword evidence="3" id="KW-1133">Transmembrane helix</keyword>
<keyword evidence="2" id="KW-0812">Transmembrane</keyword>
<sequence>MNDNNPSHCNIGMMLKSLLKEHSLSLRKLAELTGIHASTISRMINGKQMAKPEHLQLFAKTFQIPLKQWLMAAGIEIGEEEEGTETSYGAYIGMIQETMGLDEIGHGNIVSLVERELENYERYALTEEGEQLIYERFHKKTQQIDGTGPFIMQLREMYAAFSDISIQRRERAILGGVLLYFILSTDVIPDYLFPIGYLDDAIAIRIGLDRLKLVSKSTMSFEDAAFEPHN</sequence>
<gene>
    <name evidence="6" type="ORF">DX130_21135</name>
</gene>
<proteinExistence type="predicted"/>
<evidence type="ECO:0000313" key="7">
    <source>
        <dbReference type="Proteomes" id="UP000261905"/>
    </source>
</evidence>
<accession>A0A371P6C7</accession>
<organism evidence="6 7">
    <name type="scientific">Paenibacillus paeoniae</name>
    <dbReference type="NCBI Taxonomy" id="2292705"/>
    <lineage>
        <taxon>Bacteria</taxon>
        <taxon>Bacillati</taxon>
        <taxon>Bacillota</taxon>
        <taxon>Bacilli</taxon>
        <taxon>Bacillales</taxon>
        <taxon>Paenibacillaceae</taxon>
        <taxon>Paenibacillus</taxon>
    </lineage>
</organism>
<dbReference type="Proteomes" id="UP000261905">
    <property type="component" value="Unassembled WGS sequence"/>
</dbReference>
<protein>
    <submittedName>
        <fullName evidence="6">Helix-turn-helix domain-containing protein</fullName>
    </submittedName>
</protein>
<comment type="subcellular location">
    <subcellularLocation>
        <location evidence="1">Endomembrane system</location>
        <topology evidence="1">Multi-pass membrane protein</topology>
    </subcellularLocation>
</comment>
<dbReference type="EMBL" id="QUBQ01000005">
    <property type="protein sequence ID" value="REK71507.1"/>
    <property type="molecule type" value="Genomic_DNA"/>
</dbReference>
<evidence type="ECO:0000256" key="3">
    <source>
        <dbReference type="ARBA" id="ARBA00022989"/>
    </source>
</evidence>
<dbReference type="Pfam" id="PF06803">
    <property type="entry name" value="DUF1232"/>
    <property type="match status" value="1"/>
</dbReference>
<keyword evidence="4" id="KW-0472">Membrane</keyword>
<reference evidence="6 7" key="1">
    <citation type="submission" date="2018-08" db="EMBL/GenBank/DDBJ databases">
        <title>Paenibacillus sp. M4BSY-1, whole genome shotgun sequence.</title>
        <authorList>
            <person name="Tuo L."/>
        </authorList>
    </citation>
    <scope>NUCLEOTIDE SEQUENCE [LARGE SCALE GENOMIC DNA]</scope>
    <source>
        <strain evidence="6 7">M4BSY-1</strain>
    </source>
</reference>
<evidence type="ECO:0000259" key="5">
    <source>
        <dbReference type="PROSITE" id="PS50943"/>
    </source>
</evidence>
<evidence type="ECO:0000313" key="6">
    <source>
        <dbReference type="EMBL" id="REK71507.1"/>
    </source>
</evidence>
<dbReference type="PROSITE" id="PS50943">
    <property type="entry name" value="HTH_CROC1"/>
    <property type="match status" value="1"/>
</dbReference>
<evidence type="ECO:0000256" key="1">
    <source>
        <dbReference type="ARBA" id="ARBA00004127"/>
    </source>
</evidence>
<dbReference type="GO" id="GO:0003677">
    <property type="term" value="F:DNA binding"/>
    <property type="evidence" value="ECO:0007669"/>
    <property type="project" value="InterPro"/>
</dbReference>
<comment type="caution">
    <text evidence="6">The sequence shown here is derived from an EMBL/GenBank/DDBJ whole genome shotgun (WGS) entry which is preliminary data.</text>
</comment>
<dbReference type="AlphaFoldDB" id="A0A371P6C7"/>
<dbReference type="InterPro" id="IPR010652">
    <property type="entry name" value="DUF1232"/>
</dbReference>
<dbReference type="SUPFAM" id="SSF47413">
    <property type="entry name" value="lambda repressor-like DNA-binding domains"/>
    <property type="match status" value="1"/>
</dbReference>
<dbReference type="SMART" id="SM00530">
    <property type="entry name" value="HTH_XRE"/>
    <property type="match status" value="1"/>
</dbReference>
<evidence type="ECO:0000256" key="2">
    <source>
        <dbReference type="ARBA" id="ARBA00022692"/>
    </source>
</evidence>
<evidence type="ECO:0000256" key="4">
    <source>
        <dbReference type="ARBA" id="ARBA00023136"/>
    </source>
</evidence>
<name>A0A371P6C7_9BACL</name>